<name>A0A397VA44_9GLOM</name>
<evidence type="ECO:0000313" key="1">
    <source>
        <dbReference type="EMBL" id="RIB17799.1"/>
    </source>
</evidence>
<dbReference type="OrthoDB" id="2438399at2759"/>
<keyword evidence="2" id="KW-1185">Reference proteome</keyword>
<dbReference type="Proteomes" id="UP000266673">
    <property type="component" value="Unassembled WGS sequence"/>
</dbReference>
<protein>
    <submittedName>
        <fullName evidence="1">Uncharacterized protein</fullName>
    </submittedName>
</protein>
<accession>A0A397VA44</accession>
<comment type="caution">
    <text evidence="1">The sequence shown here is derived from an EMBL/GenBank/DDBJ whole genome shotgun (WGS) entry which is preliminary data.</text>
</comment>
<reference evidence="1 2" key="1">
    <citation type="submission" date="2018-06" db="EMBL/GenBank/DDBJ databases">
        <title>Comparative genomics reveals the genomic features of Rhizophagus irregularis, R. cerebriforme, R. diaphanum and Gigaspora rosea, and their symbiotic lifestyle signature.</title>
        <authorList>
            <person name="Morin E."/>
            <person name="San Clemente H."/>
            <person name="Chen E.C.H."/>
            <person name="De La Providencia I."/>
            <person name="Hainaut M."/>
            <person name="Kuo A."/>
            <person name="Kohler A."/>
            <person name="Murat C."/>
            <person name="Tang N."/>
            <person name="Roy S."/>
            <person name="Loubradou J."/>
            <person name="Henrissat B."/>
            <person name="Grigoriev I.V."/>
            <person name="Corradi N."/>
            <person name="Roux C."/>
            <person name="Martin F.M."/>
        </authorList>
    </citation>
    <scope>NUCLEOTIDE SEQUENCE [LARGE SCALE GENOMIC DNA]</scope>
    <source>
        <strain evidence="1 2">DAOM 194757</strain>
    </source>
</reference>
<sequence length="115" mass="13266">MSHPNLVKECHKKVALWFLTNFDDIIIYGSAMSHRLTRKINSKTVRKMLTCRFRERFIFKAEELGSSRMKLTQAKPAVVVDLSNTTWVEARCSGNGAREFFPGLCLIYNELTITH</sequence>
<dbReference type="AlphaFoldDB" id="A0A397VA44"/>
<evidence type="ECO:0000313" key="2">
    <source>
        <dbReference type="Proteomes" id="UP000266673"/>
    </source>
</evidence>
<organism evidence="1 2">
    <name type="scientific">Gigaspora rosea</name>
    <dbReference type="NCBI Taxonomy" id="44941"/>
    <lineage>
        <taxon>Eukaryota</taxon>
        <taxon>Fungi</taxon>
        <taxon>Fungi incertae sedis</taxon>
        <taxon>Mucoromycota</taxon>
        <taxon>Glomeromycotina</taxon>
        <taxon>Glomeromycetes</taxon>
        <taxon>Diversisporales</taxon>
        <taxon>Gigasporaceae</taxon>
        <taxon>Gigaspora</taxon>
    </lineage>
</organism>
<proteinExistence type="predicted"/>
<dbReference type="EMBL" id="QKWP01000581">
    <property type="protein sequence ID" value="RIB17799.1"/>
    <property type="molecule type" value="Genomic_DNA"/>
</dbReference>
<gene>
    <name evidence="1" type="ORF">C2G38_2186322</name>
</gene>